<dbReference type="EMBL" id="DSJL01000011">
    <property type="protein sequence ID" value="HEF65862.1"/>
    <property type="molecule type" value="Genomic_DNA"/>
</dbReference>
<accession>A0A7C1FQW7</accession>
<feature type="active site" description="Nucleophile" evidence="9">
    <location>
        <position position="83"/>
    </location>
</feature>
<dbReference type="PRINTS" id="PR00099">
    <property type="entry name" value="CPSGATASE"/>
</dbReference>
<dbReference type="InterPro" id="IPR001674">
    <property type="entry name" value="GMP_synth_C"/>
</dbReference>
<dbReference type="NCBIfam" id="NF000848">
    <property type="entry name" value="PRK00074.1"/>
    <property type="match status" value="1"/>
</dbReference>
<dbReference type="InterPro" id="IPR022955">
    <property type="entry name" value="GMP_synthase"/>
</dbReference>
<dbReference type="InterPro" id="IPR022310">
    <property type="entry name" value="NAD/GMP_synthase"/>
</dbReference>
<dbReference type="EC" id="6.3.5.2" evidence="9"/>
<dbReference type="PROSITE" id="PS51553">
    <property type="entry name" value="GMPS_ATP_PPASE"/>
    <property type="match status" value="1"/>
</dbReference>
<evidence type="ECO:0000256" key="1">
    <source>
        <dbReference type="ARBA" id="ARBA00002332"/>
    </source>
</evidence>
<evidence type="ECO:0000259" key="11">
    <source>
        <dbReference type="PROSITE" id="PS51553"/>
    </source>
</evidence>
<dbReference type="InterPro" id="IPR029062">
    <property type="entry name" value="Class_I_gatase-like"/>
</dbReference>
<keyword evidence="3 9" id="KW-0436">Ligase</keyword>
<keyword evidence="4 9" id="KW-0547">Nucleotide-binding</keyword>
<dbReference type="FunFam" id="3.30.300.10:FF:000002">
    <property type="entry name" value="GMP synthase [glutamine-hydrolyzing]"/>
    <property type="match status" value="1"/>
</dbReference>
<protein>
    <recommendedName>
        <fullName evidence="9">GMP synthase [glutamine-hydrolyzing]</fullName>
        <ecNumber evidence="9">6.3.5.2</ecNumber>
    </recommendedName>
    <alternativeName>
        <fullName evidence="9">GMP synthetase</fullName>
    </alternativeName>
    <alternativeName>
        <fullName evidence="9">Glutamine amidotransferase</fullName>
    </alternativeName>
</protein>
<dbReference type="InterPro" id="IPR017926">
    <property type="entry name" value="GATASE"/>
</dbReference>
<dbReference type="Pfam" id="PF02540">
    <property type="entry name" value="NAD_synthase"/>
    <property type="match status" value="1"/>
</dbReference>
<dbReference type="FunFam" id="3.40.50.620:FF:000001">
    <property type="entry name" value="GMP synthase [glutamine-hydrolyzing]"/>
    <property type="match status" value="1"/>
</dbReference>
<evidence type="ECO:0000256" key="10">
    <source>
        <dbReference type="PROSITE-ProRule" id="PRU00886"/>
    </source>
</evidence>
<proteinExistence type="inferred from homology"/>
<comment type="caution">
    <text evidence="12">The sequence shown here is derived from an EMBL/GenBank/DDBJ whole genome shotgun (WGS) entry which is preliminary data.</text>
</comment>
<feature type="binding site" evidence="10">
    <location>
        <begin position="222"/>
        <end position="228"/>
    </location>
    <ligand>
        <name>ATP</name>
        <dbReference type="ChEBI" id="CHEBI:30616"/>
    </ligand>
</feature>
<dbReference type="PROSITE" id="PS51273">
    <property type="entry name" value="GATASE_TYPE_1"/>
    <property type="match status" value="1"/>
</dbReference>
<comment type="subunit">
    <text evidence="9">Homodimer.</text>
</comment>
<evidence type="ECO:0000256" key="5">
    <source>
        <dbReference type="ARBA" id="ARBA00022749"/>
    </source>
</evidence>
<organism evidence="12">
    <name type="scientific">Thermomicrobium roseum</name>
    <dbReference type="NCBI Taxonomy" id="500"/>
    <lineage>
        <taxon>Bacteria</taxon>
        <taxon>Pseudomonadati</taxon>
        <taxon>Thermomicrobiota</taxon>
        <taxon>Thermomicrobia</taxon>
        <taxon>Thermomicrobiales</taxon>
        <taxon>Thermomicrobiaceae</taxon>
        <taxon>Thermomicrobium</taxon>
    </lineage>
</organism>
<dbReference type="InterPro" id="IPR025777">
    <property type="entry name" value="GMPS_ATP_PPase_dom"/>
</dbReference>
<dbReference type="NCBIfam" id="TIGR00888">
    <property type="entry name" value="guaA_Nterm"/>
    <property type="match status" value="1"/>
</dbReference>
<keyword evidence="7 9" id="KW-0067">ATP-binding</keyword>
<evidence type="ECO:0000256" key="2">
    <source>
        <dbReference type="ARBA" id="ARBA00005153"/>
    </source>
</evidence>
<dbReference type="Pfam" id="PF00117">
    <property type="entry name" value="GATase"/>
    <property type="match status" value="1"/>
</dbReference>
<dbReference type="SUPFAM" id="SSF54810">
    <property type="entry name" value="GMP synthetase C-terminal dimerisation domain"/>
    <property type="match status" value="1"/>
</dbReference>
<dbReference type="Gene3D" id="3.40.50.880">
    <property type="match status" value="1"/>
</dbReference>
<dbReference type="PANTHER" id="PTHR11922">
    <property type="entry name" value="GMP SYNTHASE-RELATED"/>
    <property type="match status" value="1"/>
</dbReference>
<name>A0A7C1FQW7_THERO</name>
<dbReference type="InterPro" id="IPR004739">
    <property type="entry name" value="GMP_synth_GATase"/>
</dbReference>
<dbReference type="Pfam" id="PF00958">
    <property type="entry name" value="GMP_synt_C"/>
    <property type="match status" value="1"/>
</dbReference>
<dbReference type="CDD" id="cd01997">
    <property type="entry name" value="GMP_synthase_C"/>
    <property type="match status" value="1"/>
</dbReference>
<evidence type="ECO:0000256" key="4">
    <source>
        <dbReference type="ARBA" id="ARBA00022741"/>
    </source>
</evidence>
<evidence type="ECO:0000256" key="3">
    <source>
        <dbReference type="ARBA" id="ARBA00022598"/>
    </source>
</evidence>
<feature type="domain" description="GMPS ATP-PPase" evidence="11">
    <location>
        <begin position="195"/>
        <end position="388"/>
    </location>
</feature>
<dbReference type="PRINTS" id="PR00097">
    <property type="entry name" value="ANTSNTHASEII"/>
</dbReference>
<comment type="pathway">
    <text evidence="2 9">Purine metabolism; GMP biosynthesis; GMP from XMP (L-Gln route): step 1/1.</text>
</comment>
<evidence type="ECO:0000256" key="7">
    <source>
        <dbReference type="ARBA" id="ARBA00022840"/>
    </source>
</evidence>
<dbReference type="PANTHER" id="PTHR11922:SF2">
    <property type="entry name" value="GMP SYNTHASE [GLUTAMINE-HYDROLYZING]"/>
    <property type="match status" value="1"/>
</dbReference>
<dbReference type="PRINTS" id="PR00096">
    <property type="entry name" value="GATASE"/>
</dbReference>
<evidence type="ECO:0000256" key="9">
    <source>
        <dbReference type="HAMAP-Rule" id="MF_00344"/>
    </source>
</evidence>
<dbReference type="AlphaFoldDB" id="A0A7C1FQW7"/>
<feature type="active site" evidence="9">
    <location>
        <position position="170"/>
    </location>
</feature>
<dbReference type="NCBIfam" id="TIGR00884">
    <property type="entry name" value="guaA_Cterm"/>
    <property type="match status" value="1"/>
</dbReference>
<dbReference type="Gene3D" id="3.30.300.10">
    <property type="match status" value="1"/>
</dbReference>
<comment type="catalytic activity">
    <reaction evidence="9">
        <text>XMP + L-glutamine + ATP + H2O = GMP + L-glutamate + AMP + diphosphate + 2 H(+)</text>
        <dbReference type="Rhea" id="RHEA:11680"/>
        <dbReference type="ChEBI" id="CHEBI:15377"/>
        <dbReference type="ChEBI" id="CHEBI:15378"/>
        <dbReference type="ChEBI" id="CHEBI:29985"/>
        <dbReference type="ChEBI" id="CHEBI:30616"/>
        <dbReference type="ChEBI" id="CHEBI:33019"/>
        <dbReference type="ChEBI" id="CHEBI:57464"/>
        <dbReference type="ChEBI" id="CHEBI:58115"/>
        <dbReference type="ChEBI" id="CHEBI:58359"/>
        <dbReference type="ChEBI" id="CHEBI:456215"/>
        <dbReference type="EC" id="6.3.5.2"/>
    </reaction>
</comment>
<keyword evidence="6 9" id="KW-0658">Purine biosynthesis</keyword>
<dbReference type="CDD" id="cd01742">
    <property type="entry name" value="GATase1_GMP_Synthase"/>
    <property type="match status" value="1"/>
</dbReference>
<evidence type="ECO:0000256" key="8">
    <source>
        <dbReference type="ARBA" id="ARBA00022962"/>
    </source>
</evidence>
<sequence>MPPTDSVVILDFGSQYAQLIARRVREANVYCELVPHDVSWDEVAHLQPKGVILSGGPASVYEPDAPQLPQWVLESGLPVLGICYGMQLLAQAFGGTVAPAQQREYGPALVEVVTEHPIFTGLPQRFDVWMSHGDRIDVLPPGFVALARSANAPFAAMARGNLIGLQFHPEVAHTPLGAAMLRNFLYDICGCAPTWTPESFIERAVRDIREQVGKDRVLLALSGGVDSSVTAALIHRAVGEQLTPVFVDTGLLREGEAETIREVFGRHFRMPLVAVDARERFLARLRGVVDPEEKRRRIGEEFIRVFETVARERGPFRFLAQGTLYPDVIESAAPNASRTAAKIKTHHNVGGLPEDLQFELLEPLRYLFKDEVRAIGRLLGLPEEIVQRQPFPGPGLAVRIIGEVTEEALAIIRRADAIVREEIEAAGLSAALWQFFAVLLPVKSTGVMGDQRTYAHVVAIRAVTSSDAMTADWARLPHDLLGRLANRIVNEVPGVNRVVYDVTSKPPATIEWE</sequence>
<dbReference type="Gene3D" id="3.40.50.620">
    <property type="entry name" value="HUPs"/>
    <property type="match status" value="1"/>
</dbReference>
<dbReference type="UniPathway" id="UPA00189">
    <property type="reaction ID" value="UER00296"/>
</dbReference>
<evidence type="ECO:0000256" key="6">
    <source>
        <dbReference type="ARBA" id="ARBA00022755"/>
    </source>
</evidence>
<dbReference type="FunFam" id="3.40.50.880:FF:000001">
    <property type="entry name" value="GMP synthase [glutamine-hydrolyzing]"/>
    <property type="match status" value="1"/>
</dbReference>
<dbReference type="InterPro" id="IPR014729">
    <property type="entry name" value="Rossmann-like_a/b/a_fold"/>
</dbReference>
<dbReference type="GO" id="GO:0003921">
    <property type="term" value="F:GMP synthase activity"/>
    <property type="evidence" value="ECO:0007669"/>
    <property type="project" value="InterPro"/>
</dbReference>
<dbReference type="HAMAP" id="MF_00344">
    <property type="entry name" value="GMP_synthase"/>
    <property type="match status" value="1"/>
</dbReference>
<keyword evidence="5 9" id="KW-0332">GMP biosynthesis</keyword>
<keyword evidence="8 9" id="KW-0315">Glutamine amidotransferase</keyword>
<dbReference type="GO" id="GO:0005829">
    <property type="term" value="C:cytosol"/>
    <property type="evidence" value="ECO:0007669"/>
    <property type="project" value="TreeGrafter"/>
</dbReference>
<dbReference type="SUPFAM" id="SSF52402">
    <property type="entry name" value="Adenine nucleotide alpha hydrolases-like"/>
    <property type="match status" value="1"/>
</dbReference>
<dbReference type="SUPFAM" id="SSF52317">
    <property type="entry name" value="Class I glutamine amidotransferase-like"/>
    <property type="match status" value="1"/>
</dbReference>
<feature type="active site" evidence="9">
    <location>
        <position position="168"/>
    </location>
</feature>
<gene>
    <name evidence="9 12" type="primary">guaA</name>
    <name evidence="12" type="ORF">ENP47_09735</name>
</gene>
<comment type="function">
    <text evidence="1 9">Catalyzes the synthesis of GMP from XMP.</text>
</comment>
<reference evidence="12" key="1">
    <citation type="journal article" date="2020" name="mSystems">
        <title>Genome- and Community-Level Interaction Insights into Carbon Utilization and Element Cycling Functions of Hydrothermarchaeota in Hydrothermal Sediment.</title>
        <authorList>
            <person name="Zhou Z."/>
            <person name="Liu Y."/>
            <person name="Xu W."/>
            <person name="Pan J."/>
            <person name="Luo Z.H."/>
            <person name="Li M."/>
        </authorList>
    </citation>
    <scope>NUCLEOTIDE SEQUENCE [LARGE SCALE GENOMIC DNA]</scope>
    <source>
        <strain evidence="12">SpSt-222</strain>
    </source>
</reference>
<evidence type="ECO:0000313" key="12">
    <source>
        <dbReference type="EMBL" id="HEF65862.1"/>
    </source>
</evidence>
<dbReference type="GO" id="GO:0005524">
    <property type="term" value="F:ATP binding"/>
    <property type="evidence" value="ECO:0007669"/>
    <property type="project" value="UniProtKB-UniRule"/>
</dbReference>